<organism evidence="2 3">
    <name type="scientific">Chitinophaga dinghuensis</name>
    <dbReference type="NCBI Taxonomy" id="1539050"/>
    <lineage>
        <taxon>Bacteria</taxon>
        <taxon>Pseudomonadati</taxon>
        <taxon>Bacteroidota</taxon>
        <taxon>Chitinophagia</taxon>
        <taxon>Chitinophagales</taxon>
        <taxon>Chitinophagaceae</taxon>
        <taxon>Chitinophaga</taxon>
    </lineage>
</organism>
<comment type="caution">
    <text evidence="2">The sequence shown here is derived from an EMBL/GenBank/DDBJ whole genome shotgun (WGS) entry which is preliminary data.</text>
</comment>
<feature type="domain" description="Glucose/Sorbosone dehydrogenase" evidence="1">
    <location>
        <begin position="71"/>
        <end position="414"/>
    </location>
</feature>
<dbReference type="EMBL" id="QLMA01000001">
    <property type="protein sequence ID" value="RAJ87785.1"/>
    <property type="molecule type" value="Genomic_DNA"/>
</dbReference>
<reference evidence="2 3" key="1">
    <citation type="submission" date="2018-06" db="EMBL/GenBank/DDBJ databases">
        <title>Genomic Encyclopedia of Archaeal and Bacterial Type Strains, Phase II (KMG-II): from individual species to whole genera.</title>
        <authorList>
            <person name="Goeker M."/>
        </authorList>
    </citation>
    <scope>NUCLEOTIDE SEQUENCE [LARGE SCALE GENOMIC DNA]</scope>
    <source>
        <strain evidence="2 3">DSM 29821</strain>
    </source>
</reference>
<dbReference type="PANTHER" id="PTHR19328">
    <property type="entry name" value="HEDGEHOG-INTERACTING PROTEIN"/>
    <property type="match status" value="1"/>
</dbReference>
<evidence type="ECO:0000259" key="1">
    <source>
        <dbReference type="Pfam" id="PF07995"/>
    </source>
</evidence>
<protein>
    <submittedName>
        <fullName evidence="2">Glucose/arabinose dehydrogenase</fullName>
    </submittedName>
</protein>
<dbReference type="SUPFAM" id="SSF50952">
    <property type="entry name" value="Soluble quinoprotein glucose dehydrogenase"/>
    <property type="match status" value="1"/>
</dbReference>
<gene>
    <name evidence="2" type="ORF">CLV59_101546</name>
</gene>
<sequence>MPSIKSMRIIPPIDYFYPAKILHSMKRYRFIGLILLSALNTLTSRAGEPTTPAEPPARTVKLELVTDQFISPVNMAVPHDGSGRLFFCQKEGKVWVVQNGKLLPQPFADVSAEMVKINAAYDERGLLGMAFHPQFKKNHKLYLYYSAPVPNPVKGLNHKSKLVEFTVSASNPNAVDPNSERILFELDQPESNHNGGQLAFGPDGYLYVGLGDGGGGGDKHGTIGNGQDLGTWLGKILRIDVNGKPYKVPADNPFVKTTGAKPEIWAYGLRNPWRFSFDRGTGKLFAGDVGQNLYEEVDIISKGGNYGWRIMEGFHDFNVPPGTNKLKLIPPIHEYNHDLGISITGGYVYRGNAIPSLKGLYVFGDYNGKAFVLVPNGSQWTRADLKFTNTPEDNLQILSWGEDEKGELYMLTSASTRNGFKGAIYKLVKN</sequence>
<dbReference type="Pfam" id="PF07995">
    <property type="entry name" value="GSDH"/>
    <property type="match status" value="1"/>
</dbReference>
<accession>A0A327WB87</accession>
<dbReference type="InterPro" id="IPR011042">
    <property type="entry name" value="6-blade_b-propeller_TolB-like"/>
</dbReference>
<keyword evidence="3" id="KW-1185">Reference proteome</keyword>
<dbReference type="Proteomes" id="UP000249819">
    <property type="component" value="Unassembled WGS sequence"/>
</dbReference>
<dbReference type="InterPro" id="IPR011041">
    <property type="entry name" value="Quinoprot_gluc/sorb_DH_b-prop"/>
</dbReference>
<evidence type="ECO:0000313" key="3">
    <source>
        <dbReference type="Proteomes" id="UP000249819"/>
    </source>
</evidence>
<dbReference type="AlphaFoldDB" id="A0A327WB87"/>
<dbReference type="InterPro" id="IPR012938">
    <property type="entry name" value="Glc/Sorbosone_DH"/>
</dbReference>
<proteinExistence type="predicted"/>
<evidence type="ECO:0000313" key="2">
    <source>
        <dbReference type="EMBL" id="RAJ87785.1"/>
    </source>
</evidence>
<name>A0A327WB87_9BACT</name>
<dbReference type="OrthoDB" id="9770043at2"/>
<dbReference type="PANTHER" id="PTHR19328:SF75">
    <property type="entry name" value="ALDOSE SUGAR DEHYDROGENASE YLII"/>
    <property type="match status" value="1"/>
</dbReference>
<dbReference type="Gene3D" id="2.120.10.30">
    <property type="entry name" value="TolB, C-terminal domain"/>
    <property type="match status" value="1"/>
</dbReference>